<protein>
    <submittedName>
        <fullName evidence="1">Uncharacterized protein</fullName>
    </submittedName>
</protein>
<evidence type="ECO:0000313" key="2">
    <source>
        <dbReference type="Proteomes" id="UP000187609"/>
    </source>
</evidence>
<evidence type="ECO:0000313" key="1">
    <source>
        <dbReference type="EMBL" id="OIT21912.1"/>
    </source>
</evidence>
<sequence length="135" mass="15318">MAVVPGLKSGVASNEPKAIREFKIYHGKCFQMKDLGTLNYILGVEVSKILEVIFLSQWKYSSDIILEVGLLGAKAVGMLLERNHCPVLAGGWVLDDPAHYRRLIDRLIYLCFTRSKLSYNVHILSQFTQQPKEEH</sequence>
<dbReference type="EMBL" id="MJEQ01004005">
    <property type="protein sequence ID" value="OIT21912.1"/>
    <property type="molecule type" value="Genomic_DNA"/>
</dbReference>
<dbReference type="OMA" id="LLERNHC"/>
<proteinExistence type="predicted"/>
<organism evidence="1 2">
    <name type="scientific">Nicotiana attenuata</name>
    <name type="common">Coyote tobacco</name>
    <dbReference type="NCBI Taxonomy" id="49451"/>
    <lineage>
        <taxon>Eukaryota</taxon>
        <taxon>Viridiplantae</taxon>
        <taxon>Streptophyta</taxon>
        <taxon>Embryophyta</taxon>
        <taxon>Tracheophyta</taxon>
        <taxon>Spermatophyta</taxon>
        <taxon>Magnoliopsida</taxon>
        <taxon>eudicotyledons</taxon>
        <taxon>Gunneridae</taxon>
        <taxon>Pentapetalae</taxon>
        <taxon>asterids</taxon>
        <taxon>lamiids</taxon>
        <taxon>Solanales</taxon>
        <taxon>Solanaceae</taxon>
        <taxon>Nicotianoideae</taxon>
        <taxon>Nicotianeae</taxon>
        <taxon>Nicotiana</taxon>
    </lineage>
</organism>
<dbReference type="Gramene" id="OIT21912">
    <property type="protein sequence ID" value="OIT21912"/>
    <property type="gene ID" value="A4A49_51844"/>
</dbReference>
<gene>
    <name evidence="1" type="ORF">A4A49_51844</name>
</gene>
<dbReference type="AlphaFoldDB" id="A0A1J6KA98"/>
<keyword evidence="2" id="KW-1185">Reference proteome</keyword>
<comment type="caution">
    <text evidence="1">The sequence shown here is derived from an EMBL/GenBank/DDBJ whole genome shotgun (WGS) entry which is preliminary data.</text>
</comment>
<name>A0A1J6KA98_NICAT</name>
<dbReference type="Proteomes" id="UP000187609">
    <property type="component" value="Unassembled WGS sequence"/>
</dbReference>
<accession>A0A1J6KA98</accession>
<reference evidence="1" key="1">
    <citation type="submission" date="2016-11" db="EMBL/GenBank/DDBJ databases">
        <title>The genome of Nicotiana attenuata.</title>
        <authorList>
            <person name="Xu S."/>
            <person name="Brockmoeller T."/>
            <person name="Gaquerel E."/>
            <person name="Navarro A."/>
            <person name="Kuhl H."/>
            <person name="Gase K."/>
            <person name="Ling Z."/>
            <person name="Zhou W."/>
            <person name="Kreitzer C."/>
            <person name="Stanke M."/>
            <person name="Tang H."/>
            <person name="Lyons E."/>
            <person name="Pandey P."/>
            <person name="Pandey S.P."/>
            <person name="Timmermann B."/>
            <person name="Baldwin I.T."/>
        </authorList>
    </citation>
    <scope>NUCLEOTIDE SEQUENCE [LARGE SCALE GENOMIC DNA]</scope>
    <source>
        <strain evidence="1">UT</strain>
    </source>
</reference>